<dbReference type="Proteomes" id="UP000188929">
    <property type="component" value="Unassembled WGS sequence"/>
</dbReference>
<dbReference type="InterPro" id="IPR007627">
    <property type="entry name" value="RNA_pol_sigma70_r2"/>
</dbReference>
<dbReference type="SUPFAM" id="SSF88659">
    <property type="entry name" value="Sigma3 and sigma4 domains of RNA polymerase sigma factors"/>
    <property type="match status" value="1"/>
</dbReference>
<evidence type="ECO:0000256" key="3">
    <source>
        <dbReference type="ARBA" id="ARBA00023082"/>
    </source>
</evidence>
<dbReference type="SUPFAM" id="SSF88946">
    <property type="entry name" value="Sigma2 domain of RNA polymerase sigma factors"/>
    <property type="match status" value="1"/>
</dbReference>
<evidence type="ECO:0000313" key="8">
    <source>
        <dbReference type="EMBL" id="ONH24988.1"/>
    </source>
</evidence>
<dbReference type="GO" id="GO:0006352">
    <property type="term" value="P:DNA-templated transcription initiation"/>
    <property type="evidence" value="ECO:0007669"/>
    <property type="project" value="InterPro"/>
</dbReference>
<keyword evidence="3" id="KW-0731">Sigma factor</keyword>
<keyword evidence="4" id="KW-0238">DNA-binding</keyword>
<dbReference type="AlphaFoldDB" id="A0A1V2I3J3"/>
<dbReference type="InterPro" id="IPR007630">
    <property type="entry name" value="RNA_pol_sigma70_r4"/>
</dbReference>
<evidence type="ECO:0008006" key="10">
    <source>
        <dbReference type="Google" id="ProtNLM"/>
    </source>
</evidence>
<dbReference type="Pfam" id="PF04542">
    <property type="entry name" value="Sigma70_r2"/>
    <property type="match status" value="1"/>
</dbReference>
<dbReference type="NCBIfam" id="TIGR02937">
    <property type="entry name" value="sigma70-ECF"/>
    <property type="match status" value="1"/>
</dbReference>
<dbReference type="PANTHER" id="PTHR43133">
    <property type="entry name" value="RNA POLYMERASE ECF-TYPE SIGMA FACTO"/>
    <property type="match status" value="1"/>
</dbReference>
<dbReference type="InterPro" id="IPR039425">
    <property type="entry name" value="RNA_pol_sigma-70-like"/>
</dbReference>
<dbReference type="PANTHER" id="PTHR43133:SF52">
    <property type="entry name" value="ECF RNA POLYMERASE SIGMA FACTOR SIGL"/>
    <property type="match status" value="1"/>
</dbReference>
<organism evidence="8 9">
    <name type="scientific">Pseudofrankia asymbiotica</name>
    <dbReference type="NCBI Taxonomy" id="1834516"/>
    <lineage>
        <taxon>Bacteria</taxon>
        <taxon>Bacillati</taxon>
        <taxon>Actinomycetota</taxon>
        <taxon>Actinomycetes</taxon>
        <taxon>Frankiales</taxon>
        <taxon>Frankiaceae</taxon>
        <taxon>Pseudofrankia</taxon>
    </lineage>
</organism>
<dbReference type="STRING" id="1834516.BL253_28730"/>
<comment type="caution">
    <text evidence="8">The sequence shown here is derived from an EMBL/GenBank/DDBJ whole genome shotgun (WGS) entry which is preliminary data.</text>
</comment>
<dbReference type="GO" id="GO:0003677">
    <property type="term" value="F:DNA binding"/>
    <property type="evidence" value="ECO:0007669"/>
    <property type="project" value="UniProtKB-KW"/>
</dbReference>
<protein>
    <recommendedName>
        <fullName evidence="10">RNA polymerase</fullName>
    </recommendedName>
</protein>
<evidence type="ECO:0000256" key="4">
    <source>
        <dbReference type="ARBA" id="ARBA00023125"/>
    </source>
</evidence>
<dbReference type="InterPro" id="IPR036388">
    <property type="entry name" value="WH-like_DNA-bd_sf"/>
</dbReference>
<keyword evidence="9" id="KW-1185">Reference proteome</keyword>
<accession>A0A1V2I3J3</accession>
<dbReference type="InterPro" id="IPR014284">
    <property type="entry name" value="RNA_pol_sigma-70_dom"/>
</dbReference>
<dbReference type="Gene3D" id="1.10.1740.10">
    <property type="match status" value="1"/>
</dbReference>
<gene>
    <name evidence="8" type="ORF">BL253_28730</name>
</gene>
<evidence type="ECO:0000259" key="7">
    <source>
        <dbReference type="Pfam" id="PF04545"/>
    </source>
</evidence>
<evidence type="ECO:0000313" key="9">
    <source>
        <dbReference type="Proteomes" id="UP000188929"/>
    </source>
</evidence>
<dbReference type="GO" id="GO:0016987">
    <property type="term" value="F:sigma factor activity"/>
    <property type="evidence" value="ECO:0007669"/>
    <property type="project" value="UniProtKB-KW"/>
</dbReference>
<evidence type="ECO:0000256" key="5">
    <source>
        <dbReference type="ARBA" id="ARBA00023163"/>
    </source>
</evidence>
<feature type="domain" description="RNA polymerase sigma-70 region 4" evidence="7">
    <location>
        <begin position="128"/>
        <end position="176"/>
    </location>
</feature>
<keyword evidence="2" id="KW-0805">Transcription regulation</keyword>
<evidence type="ECO:0000256" key="2">
    <source>
        <dbReference type="ARBA" id="ARBA00023015"/>
    </source>
</evidence>
<dbReference type="Pfam" id="PF04545">
    <property type="entry name" value="Sigma70_r4"/>
    <property type="match status" value="1"/>
</dbReference>
<dbReference type="Gene3D" id="1.10.10.10">
    <property type="entry name" value="Winged helix-like DNA-binding domain superfamily/Winged helix DNA-binding domain"/>
    <property type="match status" value="1"/>
</dbReference>
<dbReference type="CDD" id="cd06171">
    <property type="entry name" value="Sigma70_r4"/>
    <property type="match status" value="1"/>
</dbReference>
<reference evidence="9" key="1">
    <citation type="submission" date="2016-10" db="EMBL/GenBank/DDBJ databases">
        <title>Frankia sp. NRRL B-16386 Genome sequencing.</title>
        <authorList>
            <person name="Ghodhbane-Gtari F."/>
            <person name="Swanson E."/>
            <person name="Gueddou A."/>
            <person name="Hezbri K."/>
            <person name="Ktari K."/>
            <person name="Nouioui I."/>
            <person name="Morris K."/>
            <person name="Simpson S."/>
            <person name="Abebe-Akele F."/>
            <person name="Thomas K."/>
            <person name="Gtari M."/>
            <person name="Tisa L.S."/>
        </authorList>
    </citation>
    <scope>NUCLEOTIDE SEQUENCE [LARGE SCALE GENOMIC DNA]</scope>
    <source>
        <strain evidence="9">NRRL B-16386</strain>
    </source>
</reference>
<dbReference type="InterPro" id="IPR013325">
    <property type="entry name" value="RNA_pol_sigma_r2"/>
</dbReference>
<evidence type="ECO:0000259" key="6">
    <source>
        <dbReference type="Pfam" id="PF04542"/>
    </source>
</evidence>
<sequence>MTSVPAPAPERADAARRRHFGDHLVRDCGPALERYVSRLLPGDPGRTEDIVQETFLRAWRHADLLTGLTCDEELRRWLFRVAHNVAVDWLRRRATRPLELTDNLPVVADPAGQDQLEAVLLRHVLATALETLSAPHRATLVHLHWLDRSHAEVAAALGIPAGTVKSRHHVAVRELRTALTARGVTGARPAAPRTD</sequence>
<dbReference type="RefSeq" id="WP_076820518.1">
    <property type="nucleotide sequence ID" value="NZ_MOMC01000065.1"/>
</dbReference>
<comment type="similarity">
    <text evidence="1">Belongs to the sigma-70 factor family. ECF subfamily.</text>
</comment>
<name>A0A1V2I3J3_9ACTN</name>
<keyword evidence="5" id="KW-0804">Transcription</keyword>
<dbReference type="InterPro" id="IPR013324">
    <property type="entry name" value="RNA_pol_sigma_r3/r4-like"/>
</dbReference>
<evidence type="ECO:0000256" key="1">
    <source>
        <dbReference type="ARBA" id="ARBA00010641"/>
    </source>
</evidence>
<feature type="domain" description="RNA polymerase sigma-70 region 2" evidence="6">
    <location>
        <begin position="24"/>
        <end position="94"/>
    </location>
</feature>
<dbReference type="EMBL" id="MOMC01000065">
    <property type="protein sequence ID" value="ONH24988.1"/>
    <property type="molecule type" value="Genomic_DNA"/>
</dbReference>
<proteinExistence type="inferred from homology"/>
<dbReference type="OrthoDB" id="9811152at2"/>